<feature type="compositionally biased region" description="Basic and acidic residues" evidence="3">
    <location>
        <begin position="1053"/>
        <end position="1064"/>
    </location>
</feature>
<dbReference type="Proteomes" id="UP000005226">
    <property type="component" value="Chromosome 5"/>
</dbReference>
<feature type="compositionally biased region" description="Polar residues" evidence="3">
    <location>
        <begin position="143"/>
        <end position="167"/>
    </location>
</feature>
<dbReference type="GeneTree" id="ENSGT00940000157961"/>
<feature type="region of interest" description="Disordered" evidence="3">
    <location>
        <begin position="33"/>
        <end position="53"/>
    </location>
</feature>
<proteinExistence type="predicted"/>
<feature type="region of interest" description="Disordered" evidence="3">
    <location>
        <begin position="115"/>
        <end position="169"/>
    </location>
</feature>
<feature type="compositionally biased region" description="Pro residues" evidence="3">
    <location>
        <begin position="1021"/>
        <end position="1030"/>
    </location>
</feature>
<feature type="compositionally biased region" description="Polar residues" evidence="3">
    <location>
        <begin position="543"/>
        <end position="560"/>
    </location>
</feature>
<evidence type="ECO:0000256" key="3">
    <source>
        <dbReference type="SAM" id="MobiDB-lite"/>
    </source>
</evidence>
<dbReference type="GO" id="GO:0015629">
    <property type="term" value="C:actin cytoskeleton"/>
    <property type="evidence" value="ECO:0007669"/>
    <property type="project" value="TreeGrafter"/>
</dbReference>
<dbReference type="GO" id="GO:0014069">
    <property type="term" value="C:postsynaptic density"/>
    <property type="evidence" value="ECO:0007669"/>
    <property type="project" value="TreeGrafter"/>
</dbReference>
<feature type="region of interest" description="Disordered" evidence="3">
    <location>
        <begin position="589"/>
        <end position="629"/>
    </location>
</feature>
<feature type="compositionally biased region" description="Polar residues" evidence="3">
    <location>
        <begin position="603"/>
        <end position="612"/>
    </location>
</feature>
<name>H2UIE1_TAKRU</name>
<dbReference type="AlphaFoldDB" id="H2UIE1"/>
<organism evidence="5 6">
    <name type="scientific">Takifugu rubripes</name>
    <name type="common">Japanese pufferfish</name>
    <name type="synonym">Fugu rubripes</name>
    <dbReference type="NCBI Taxonomy" id="31033"/>
    <lineage>
        <taxon>Eukaryota</taxon>
        <taxon>Metazoa</taxon>
        <taxon>Chordata</taxon>
        <taxon>Craniata</taxon>
        <taxon>Vertebrata</taxon>
        <taxon>Euteleostomi</taxon>
        <taxon>Actinopterygii</taxon>
        <taxon>Neopterygii</taxon>
        <taxon>Teleostei</taxon>
        <taxon>Neoteleostei</taxon>
        <taxon>Acanthomorphata</taxon>
        <taxon>Eupercaria</taxon>
        <taxon>Tetraodontiformes</taxon>
        <taxon>Tetradontoidea</taxon>
        <taxon>Tetraodontidae</taxon>
        <taxon>Takifugu</taxon>
    </lineage>
</organism>
<feature type="compositionally biased region" description="Polar residues" evidence="3">
    <location>
        <begin position="324"/>
        <end position="336"/>
    </location>
</feature>
<evidence type="ECO:0000313" key="5">
    <source>
        <dbReference type="Ensembl" id="ENSTRUP00000036712.3"/>
    </source>
</evidence>
<dbReference type="PANTHER" id="PTHR22741:SF5">
    <property type="entry name" value="SRC KINASE SIGNALING INHIBITOR 1"/>
    <property type="match status" value="1"/>
</dbReference>
<dbReference type="InterPro" id="IPR051825">
    <property type="entry name" value="SRCIN1"/>
</dbReference>
<dbReference type="PANTHER" id="PTHR22741">
    <property type="entry name" value="P140CAP/SNIP-RELATED"/>
    <property type="match status" value="1"/>
</dbReference>
<evidence type="ECO:0000256" key="2">
    <source>
        <dbReference type="SAM" id="Coils"/>
    </source>
</evidence>
<feature type="compositionally biased region" description="Basic and acidic residues" evidence="3">
    <location>
        <begin position="1088"/>
        <end position="1102"/>
    </location>
</feature>
<reference evidence="5" key="3">
    <citation type="submission" date="2025-09" db="UniProtKB">
        <authorList>
            <consortium name="Ensembl"/>
        </authorList>
    </citation>
    <scope>IDENTIFICATION</scope>
</reference>
<accession>H2UIE1</accession>
<feature type="compositionally biased region" description="Low complexity" evidence="3">
    <location>
        <begin position="524"/>
        <end position="535"/>
    </location>
</feature>
<sequence>MPEIFVRFCVRIHLAHFPFPFFFDPPSPPTLSPFLSSSSDPERGGGHLISRDDLEYPREYRTLGNSGRRFSNVGLVHTSEHRHTVTAAQSLEALTNLHKADMERKRDAFMDHLKSKYHPHHTPPSPSPSHASMRGTSDRSVREQQQPNYWSFKSRSPRHSQSTQSGLADQAAKLSFASAESLETMSEADVPVGFNRMNRLRQSLPLSRSASQNKLRSPGVLFLQYGDETRRVHITHELSSLDTLHALIVHMFPQKLTAGMLKSPNTAILIKDEARNVFYELEDVRDIQDRSVIKIYRKEPIYASYPAAAHLANGDLRREMVYSSRDSSPTRRLNTLPSSSGSASSGSPSRSRLSYSGGRPPSFASPHSQLEQPRHPHHPSAGHGVDAALSPSPSAILERRDVKPDEEVSAKNLALMKNEGLYADPYSLMHEGRLSIASTQSLATIGDPFNFPVSTGLYRRGSVRSLSTYSAAALQGDLEDSLYKPGSSLYSDTYSSATLGMGFRMPPSSPQKITDMHMRDRDSYSSSPSRASPVRQTFRKDSTSSSVFVESPKSRPSSGSEPLDHRLERMEAMEKQIASLTGLVQSVLTRAPDSDSTEKTETNSDGSATAAHTPSAPLALMPPPPSNAAHVNSINHLQMQLHLSGLKKNATDLRKQLTQLRKTQLDNQDSVRSLLKRTEAELNVRVTDALRKQEDPLQRQRLLVEEERLKYLNEEELIIQQLHDLEKSVEEIQKESSVNHKLLSVQELEEKTNVLRKLGETLTELKNQFPGLQSKMRVVLRVEVEAVKFLKEEPHRLDALLKRCKTISDTLNTMRKQANEGIWKKQEDFSNPLSKHNDDLRKLSDFDIPTSPPLAINDLGGSNSLSNWSPHSSLSRGHRVQSGQHKDNHPAVPHKGKALEELERRTAADKALSVEVRLAAERDWEEKRASLTQYSAQDINRLLEETQAELMKAIPDLDFAAKQIKPSTNAPSTQPPQSGTGTPEHRVSKPQHKLPGGKEGGSRRSSDELTVPRYRTEKPSKSPPPPPPRRSFPSSPGLTSRSGEPLIPGKSIKKTESEETEGQKPHIKLRRAVSESPRPASTPPTLASEDREEREVEKKAADLESPSQEDNERQPQISEEKGFFFVEVLLDSNSFKSKIMWNKREGCSALEFGVRVISSVEAQQDVFIQNQRKASGDIRRVTYKRLDSLEETICELERTLIEISVPPPAGQRHTDPPSKGSPVHMSHGQTSGTRKPPVPPKPSSLDPASTQVPASHLLCRIML</sequence>
<dbReference type="STRING" id="31033.ENSTRUP00000072277"/>
<evidence type="ECO:0000259" key="4">
    <source>
        <dbReference type="Pfam" id="PF03915"/>
    </source>
</evidence>
<dbReference type="GO" id="GO:0005737">
    <property type="term" value="C:cytoplasm"/>
    <property type="evidence" value="ECO:0007669"/>
    <property type="project" value="TreeGrafter"/>
</dbReference>
<dbReference type="Ensembl" id="ENSTRUT00000036843.3">
    <property type="protein sequence ID" value="ENSTRUP00000036712.3"/>
    <property type="gene ID" value="ENSTRUG00000014357.3"/>
</dbReference>
<feature type="region of interest" description="Disordered" evidence="3">
    <location>
        <begin position="500"/>
        <end position="563"/>
    </location>
</feature>
<feature type="region of interest" description="Disordered" evidence="3">
    <location>
        <begin position="966"/>
        <end position="1118"/>
    </location>
</feature>
<dbReference type="GO" id="GO:0061001">
    <property type="term" value="P:regulation of dendritic spine morphogenesis"/>
    <property type="evidence" value="ECO:0007669"/>
    <property type="project" value="TreeGrafter"/>
</dbReference>
<evidence type="ECO:0000313" key="6">
    <source>
        <dbReference type="Proteomes" id="UP000005226"/>
    </source>
</evidence>
<feature type="compositionally biased region" description="Basic and acidic residues" evidence="3">
    <location>
        <begin position="592"/>
        <end position="602"/>
    </location>
</feature>
<dbReference type="Gene3D" id="1.20.58.1540">
    <property type="entry name" value="Actin interacting protein 3, C-terminal domain"/>
    <property type="match status" value="1"/>
</dbReference>
<evidence type="ECO:0000256" key="1">
    <source>
        <dbReference type="ARBA" id="ARBA00023054"/>
    </source>
</evidence>
<feature type="compositionally biased region" description="Polar residues" evidence="3">
    <location>
        <begin position="966"/>
        <end position="981"/>
    </location>
</feature>
<keyword evidence="6" id="KW-1185">Reference proteome</keyword>
<feature type="region of interest" description="Disordered" evidence="3">
    <location>
        <begin position="867"/>
        <end position="894"/>
    </location>
</feature>
<keyword evidence="1 2" id="KW-0175">Coiled coil</keyword>
<feature type="coiled-coil region" evidence="2">
    <location>
        <begin position="715"/>
        <end position="768"/>
    </location>
</feature>
<feature type="domain" description="Actin interacting protein 3-like C-terminal" evidence="4">
    <location>
        <begin position="222"/>
        <end position="296"/>
    </location>
</feature>
<feature type="compositionally biased region" description="Low complexity" evidence="3">
    <location>
        <begin position="337"/>
        <end position="362"/>
    </location>
</feature>
<gene>
    <name evidence="5" type="primary">srcin1a</name>
</gene>
<dbReference type="Pfam" id="PF03915">
    <property type="entry name" value="AIP3"/>
    <property type="match status" value="1"/>
</dbReference>
<protein>
    <submittedName>
        <fullName evidence="5">SRC kinase signaling inhibitor 1</fullName>
    </submittedName>
</protein>
<reference evidence="5" key="2">
    <citation type="submission" date="2025-08" db="UniProtKB">
        <authorList>
            <consortium name="Ensembl"/>
        </authorList>
    </citation>
    <scope>IDENTIFICATION</scope>
</reference>
<feature type="compositionally biased region" description="Basic and acidic residues" evidence="3">
    <location>
        <begin position="514"/>
        <end position="523"/>
    </location>
</feature>
<feature type="region of interest" description="Disordered" evidence="3">
    <location>
        <begin position="322"/>
        <end position="390"/>
    </location>
</feature>
<dbReference type="InterPro" id="IPR022782">
    <property type="entry name" value="AIP3-like_C"/>
</dbReference>
<feature type="region of interest" description="Disordered" evidence="3">
    <location>
        <begin position="1204"/>
        <end position="1252"/>
    </location>
</feature>
<reference evidence="5 6" key="1">
    <citation type="journal article" date="2011" name="Genome Biol. Evol.">
        <title>Integration of the genetic map and genome assembly of fugu facilitates insights into distinct features of genome evolution in teleosts and mammals.</title>
        <authorList>
            <person name="Kai W."/>
            <person name="Kikuchi K."/>
            <person name="Tohari S."/>
            <person name="Chew A.K."/>
            <person name="Tay A."/>
            <person name="Fujiwara A."/>
            <person name="Hosoya S."/>
            <person name="Suetake H."/>
            <person name="Naruse K."/>
            <person name="Brenner S."/>
            <person name="Suzuki Y."/>
            <person name="Venkatesh B."/>
        </authorList>
    </citation>
    <scope>NUCLEOTIDE SEQUENCE [LARGE SCALE GENOMIC DNA]</scope>
</reference>
<feature type="compositionally biased region" description="Basic and acidic residues" evidence="3">
    <location>
        <begin position="40"/>
        <end position="53"/>
    </location>
</feature>